<keyword evidence="3 7" id="KW-0812">Transmembrane</keyword>
<feature type="transmembrane region" description="Helical" evidence="7">
    <location>
        <begin position="501"/>
        <end position="519"/>
    </location>
</feature>
<dbReference type="Proteomes" id="UP000813385">
    <property type="component" value="Unassembled WGS sequence"/>
</dbReference>
<feature type="transmembrane region" description="Helical" evidence="7">
    <location>
        <begin position="193"/>
        <end position="211"/>
    </location>
</feature>
<dbReference type="AlphaFoldDB" id="A0A8K0WYY6"/>
<name>A0A8K0WYY6_9PEZI</name>
<evidence type="ECO:0000256" key="4">
    <source>
        <dbReference type="ARBA" id="ARBA00022989"/>
    </source>
</evidence>
<dbReference type="PIRSF" id="PIRSF006060">
    <property type="entry name" value="AA_transporter"/>
    <property type="match status" value="1"/>
</dbReference>
<feature type="transmembrane region" description="Helical" evidence="7">
    <location>
        <begin position="350"/>
        <end position="372"/>
    </location>
</feature>
<gene>
    <name evidence="8" type="ORF">B0T11DRAFT_247236</name>
</gene>
<dbReference type="GO" id="GO:0016020">
    <property type="term" value="C:membrane"/>
    <property type="evidence" value="ECO:0007669"/>
    <property type="project" value="UniProtKB-SubCell"/>
</dbReference>
<evidence type="ECO:0000256" key="3">
    <source>
        <dbReference type="ARBA" id="ARBA00022692"/>
    </source>
</evidence>
<evidence type="ECO:0000256" key="1">
    <source>
        <dbReference type="ARBA" id="ARBA00004141"/>
    </source>
</evidence>
<feature type="transmembrane region" description="Helical" evidence="7">
    <location>
        <begin position="469"/>
        <end position="495"/>
    </location>
</feature>
<accession>A0A8K0WYY6</accession>
<dbReference type="PANTHER" id="PTHR45649:SF4">
    <property type="entry name" value="TRANSPORTER, PUTATIVE (EUROFUNG)-RELATED"/>
    <property type="match status" value="1"/>
</dbReference>
<protein>
    <submittedName>
        <fullName evidence="8">Amino acid/polyamine transporter I</fullName>
    </submittedName>
</protein>
<organism evidence="8 9">
    <name type="scientific">Plectosphaerella cucumerina</name>
    <dbReference type="NCBI Taxonomy" id="40658"/>
    <lineage>
        <taxon>Eukaryota</taxon>
        <taxon>Fungi</taxon>
        <taxon>Dikarya</taxon>
        <taxon>Ascomycota</taxon>
        <taxon>Pezizomycotina</taxon>
        <taxon>Sordariomycetes</taxon>
        <taxon>Hypocreomycetidae</taxon>
        <taxon>Glomerellales</taxon>
        <taxon>Plectosphaerellaceae</taxon>
        <taxon>Plectosphaerella</taxon>
    </lineage>
</organism>
<reference evidence="8" key="1">
    <citation type="journal article" date="2021" name="Nat. Commun.">
        <title>Genetic determinants of endophytism in the Arabidopsis root mycobiome.</title>
        <authorList>
            <person name="Mesny F."/>
            <person name="Miyauchi S."/>
            <person name="Thiergart T."/>
            <person name="Pickel B."/>
            <person name="Atanasova L."/>
            <person name="Karlsson M."/>
            <person name="Huettel B."/>
            <person name="Barry K.W."/>
            <person name="Haridas S."/>
            <person name="Chen C."/>
            <person name="Bauer D."/>
            <person name="Andreopoulos W."/>
            <person name="Pangilinan J."/>
            <person name="LaButti K."/>
            <person name="Riley R."/>
            <person name="Lipzen A."/>
            <person name="Clum A."/>
            <person name="Drula E."/>
            <person name="Henrissat B."/>
            <person name="Kohler A."/>
            <person name="Grigoriev I.V."/>
            <person name="Martin F.M."/>
            <person name="Hacquard S."/>
        </authorList>
    </citation>
    <scope>NUCLEOTIDE SEQUENCE</scope>
    <source>
        <strain evidence="8">MPI-CAGE-AT-0016</strain>
    </source>
</reference>
<evidence type="ECO:0000313" key="8">
    <source>
        <dbReference type="EMBL" id="KAH7349937.1"/>
    </source>
</evidence>
<feature type="transmembrane region" description="Helical" evidence="7">
    <location>
        <begin position="223"/>
        <end position="241"/>
    </location>
</feature>
<evidence type="ECO:0000256" key="7">
    <source>
        <dbReference type="SAM" id="Phobius"/>
    </source>
</evidence>
<dbReference type="EMBL" id="JAGPXD010000006">
    <property type="protein sequence ID" value="KAH7349937.1"/>
    <property type="molecule type" value="Genomic_DNA"/>
</dbReference>
<keyword evidence="4 7" id="KW-1133">Transmembrane helix</keyword>
<feature type="compositionally biased region" description="Basic and acidic residues" evidence="6">
    <location>
        <begin position="1"/>
        <end position="23"/>
    </location>
</feature>
<dbReference type="Gene3D" id="1.20.1740.10">
    <property type="entry name" value="Amino acid/polyamine transporter I"/>
    <property type="match status" value="1"/>
</dbReference>
<evidence type="ECO:0000256" key="6">
    <source>
        <dbReference type="SAM" id="MobiDB-lite"/>
    </source>
</evidence>
<keyword evidence="2" id="KW-0813">Transport</keyword>
<comment type="caution">
    <text evidence="8">The sequence shown here is derived from an EMBL/GenBank/DDBJ whole genome shotgun (WGS) entry which is preliminary data.</text>
</comment>
<dbReference type="InterPro" id="IPR002293">
    <property type="entry name" value="AA/rel_permease1"/>
</dbReference>
<evidence type="ECO:0000313" key="9">
    <source>
        <dbReference type="Proteomes" id="UP000813385"/>
    </source>
</evidence>
<dbReference type="OrthoDB" id="3257095at2759"/>
<evidence type="ECO:0000256" key="2">
    <source>
        <dbReference type="ARBA" id="ARBA00022448"/>
    </source>
</evidence>
<feature type="transmembrane region" description="Helical" evidence="7">
    <location>
        <begin position="147"/>
        <end position="172"/>
    </location>
</feature>
<feature type="transmembrane region" description="Helical" evidence="7">
    <location>
        <begin position="427"/>
        <end position="449"/>
    </location>
</feature>
<feature type="transmembrane region" description="Helical" evidence="7">
    <location>
        <begin position="403"/>
        <end position="421"/>
    </location>
</feature>
<keyword evidence="5 7" id="KW-0472">Membrane</keyword>
<evidence type="ECO:0000256" key="5">
    <source>
        <dbReference type="ARBA" id="ARBA00023136"/>
    </source>
</evidence>
<feature type="region of interest" description="Disordered" evidence="6">
    <location>
        <begin position="1"/>
        <end position="38"/>
    </location>
</feature>
<dbReference type="Pfam" id="PF13520">
    <property type="entry name" value="AA_permease_2"/>
    <property type="match status" value="1"/>
</dbReference>
<proteinExistence type="predicted"/>
<keyword evidence="9" id="KW-1185">Reference proteome</keyword>
<feature type="transmembrane region" description="Helical" evidence="7">
    <location>
        <begin position="66"/>
        <end position="86"/>
    </location>
</feature>
<dbReference type="PANTHER" id="PTHR45649">
    <property type="entry name" value="AMINO-ACID PERMEASE BAT1"/>
    <property type="match status" value="1"/>
</dbReference>
<feature type="transmembrane region" description="Helical" evidence="7">
    <location>
        <begin position="309"/>
        <end position="330"/>
    </location>
</feature>
<comment type="subcellular location">
    <subcellularLocation>
        <location evidence="1">Membrane</location>
        <topology evidence="1">Multi-pass membrane protein</topology>
    </subcellularLocation>
</comment>
<dbReference type="GO" id="GO:0022857">
    <property type="term" value="F:transmembrane transporter activity"/>
    <property type="evidence" value="ECO:0007669"/>
    <property type="project" value="InterPro"/>
</dbReference>
<sequence length="546" mass="60688">MASKTDYQKPPKERDDDAVEREPSPSPPTSSDDDLDGNGLRVLGGTGQDWRDMQRLGKKQQFKRNFSLWSALGFVAIYMATWEFVLVSLSVGFTNGGFAGLFWCFITTTLAYSSVVVSLAEMASMAPTSGGQYHWVSEFSPPEYQKVLSYASGWMTTLGWLASLASSVYVLAWQVQACINAVNPDYAFESWQITLLMWAILLLTVLFNTYGTPFFPQLETASLIGHLAGFFIVMIPLWVLCEKNSPQDVFLTFQDQSGWESMGAAYLTSQIYIMWCCFGSDSVVHISEEVENASIVVPRAMVWSYVGNVFFGFIMLITMLFCIGPIDVVTESDWPFIVLFDRTGSSALNMFFNVLLWVLIYLGNITALATCARETWAFARDKGLPFSGYIGHMNEKWKIPFNSIYVISAACVLLSLIQIGSDAAFNILVSLSTLGLMSTYMLSIGCVLLKRIRREPLPPARWGLGRYGLVVNAFAFLYSGFIIIFCCFPLSLPVGVADANWAPLIWVAVIALAAVMYLVQGRKTYTAPVDFVEGRKAEGVPLQETF</sequence>
<feature type="transmembrane region" description="Helical" evidence="7">
    <location>
        <begin position="98"/>
        <end position="120"/>
    </location>
</feature>